<dbReference type="PROSITE" id="PS50045">
    <property type="entry name" value="SIGMA54_INTERACT_4"/>
    <property type="match status" value="1"/>
</dbReference>
<gene>
    <name evidence="5" type="ORF">EYC82_10440</name>
</gene>
<evidence type="ECO:0000259" key="4">
    <source>
        <dbReference type="PROSITE" id="PS50045"/>
    </source>
</evidence>
<feature type="domain" description="Sigma-54 factor interaction" evidence="4">
    <location>
        <begin position="314"/>
        <end position="521"/>
    </location>
</feature>
<dbReference type="InterPro" id="IPR058031">
    <property type="entry name" value="AAA_lid_NorR"/>
</dbReference>
<dbReference type="Pfam" id="PF25601">
    <property type="entry name" value="AAA_lid_14"/>
    <property type="match status" value="1"/>
</dbReference>
<dbReference type="InterPro" id="IPR027417">
    <property type="entry name" value="P-loop_NTPase"/>
</dbReference>
<evidence type="ECO:0000313" key="6">
    <source>
        <dbReference type="Proteomes" id="UP001143304"/>
    </source>
</evidence>
<dbReference type="PANTHER" id="PTHR32071">
    <property type="entry name" value="TRANSCRIPTIONAL REGULATORY PROTEIN"/>
    <property type="match status" value="1"/>
</dbReference>
<dbReference type="SUPFAM" id="SSF52540">
    <property type="entry name" value="P-loop containing nucleoside triphosphate hydrolases"/>
    <property type="match status" value="1"/>
</dbReference>
<protein>
    <recommendedName>
        <fullName evidence="4">Sigma-54 factor interaction domain-containing protein</fullName>
    </recommendedName>
</protein>
<feature type="region of interest" description="Disordered" evidence="3">
    <location>
        <begin position="270"/>
        <end position="297"/>
    </location>
</feature>
<evidence type="ECO:0000256" key="1">
    <source>
        <dbReference type="ARBA" id="ARBA00022741"/>
    </source>
</evidence>
<keyword evidence="1" id="KW-0547">Nucleotide-binding</keyword>
<dbReference type="Gene3D" id="3.40.50.300">
    <property type="entry name" value="P-loop containing nucleotide triphosphate hydrolases"/>
    <property type="match status" value="1"/>
</dbReference>
<dbReference type="CDD" id="cd00130">
    <property type="entry name" value="PAS"/>
    <property type="match status" value="1"/>
</dbReference>
<organism evidence="5 6">
    <name type="scientific">Candidatus Marimicrobium litorale</name>
    <dbReference type="NCBI Taxonomy" id="2518991"/>
    <lineage>
        <taxon>Bacteria</taxon>
        <taxon>Pseudomonadati</taxon>
        <taxon>Pseudomonadota</taxon>
        <taxon>Gammaproteobacteria</taxon>
        <taxon>Cellvibrionales</taxon>
        <taxon>Halieaceae</taxon>
        <taxon>Marimicrobium</taxon>
    </lineage>
</organism>
<dbReference type="Gene3D" id="1.10.8.60">
    <property type="match status" value="1"/>
</dbReference>
<keyword evidence="2" id="KW-0067">ATP-binding</keyword>
<dbReference type="Proteomes" id="UP001143304">
    <property type="component" value="Unassembled WGS sequence"/>
</dbReference>
<proteinExistence type="predicted"/>
<dbReference type="Pfam" id="PF14532">
    <property type="entry name" value="Sigma54_activ_2"/>
    <property type="match status" value="1"/>
</dbReference>
<evidence type="ECO:0000256" key="2">
    <source>
        <dbReference type="ARBA" id="ARBA00022840"/>
    </source>
</evidence>
<evidence type="ECO:0000256" key="3">
    <source>
        <dbReference type="SAM" id="MobiDB-lite"/>
    </source>
</evidence>
<sequence>MVMRERLDEAWLSIDAVNGDIIDANSPAARLLGVELSQLQGQAWPRVIHCRKECELILAQALQLDGHVKIPSFVINLPGGRDTILAGLLSPCSVGATTARDLFLWELTGDTQFSLAAALSPGDTAAVLGLDRVSLDGAAATDEFVRLMSAMYASLRGILRKRDEVALPLASAIAIRLDQTLGEAAQDICLALLSHLRREHADAGFIAAGGRLSIGLANRSAGCSGVATLWAASTSLTLAQYSGEGEIIRFAGARDSALVGGRLASSGGIYASARSDDPPEVREAPLENPTASVSTAPPVAPIEKGIDGYVVDNMEGAVDQAIFLAGLDLPVAIIGEAGTGKMYVAQVIHDESGTAGEMLVSINCRDFRSRKAAQARIARELADAEGRTLVFKSPHLLHEDAQQKLARQIASRTLADVTPPTAMPRVKLIALFPESLEALLRRGELTQSLASAFAGYPIRVPPIRDRKQAVLRWAHKILGQEGALRDRDMKGFTPDAEQAMLQYDWPGNISEMRQCIQDALDKTPKDWLTPVDLGLFKGISVQGAPLVPETQPFLTAALAPESDETTYTPTALEAVHVALGEAVHSLLSLEMVKPLGAWAQDDIVLAALDRYRGDLPRAAEFLHTRARNISRWLPKIKDREEERNNSSVWQTPRRLLWEWVRVTAPPEVSPLSLVGDTVLAQLFEQAGSLSTASKARILGVSAPTYHKRLREVLAS</sequence>
<keyword evidence="6" id="KW-1185">Reference proteome</keyword>
<name>A0ABT3T663_9GAMM</name>
<evidence type="ECO:0000313" key="5">
    <source>
        <dbReference type="EMBL" id="MCX2977770.1"/>
    </source>
</evidence>
<feature type="compositionally biased region" description="Basic and acidic residues" evidence="3">
    <location>
        <begin position="274"/>
        <end position="285"/>
    </location>
</feature>
<comment type="caution">
    <text evidence="5">The sequence shown here is derived from an EMBL/GenBank/DDBJ whole genome shotgun (WGS) entry which is preliminary data.</text>
</comment>
<dbReference type="EMBL" id="SHNO01000001">
    <property type="protein sequence ID" value="MCX2977770.1"/>
    <property type="molecule type" value="Genomic_DNA"/>
</dbReference>
<dbReference type="InterPro" id="IPR002078">
    <property type="entry name" value="Sigma_54_int"/>
</dbReference>
<accession>A0ABT3T663</accession>
<dbReference type="InterPro" id="IPR000014">
    <property type="entry name" value="PAS"/>
</dbReference>
<reference evidence="5" key="1">
    <citation type="submission" date="2019-02" db="EMBL/GenBank/DDBJ databases">
        <authorList>
            <person name="Li S.-H."/>
        </authorList>
    </citation>
    <scope>NUCLEOTIDE SEQUENCE</scope>
    <source>
        <strain evidence="5">IMCC11814</strain>
    </source>
</reference>